<gene>
    <name evidence="1" type="ORF">LCGC14_2104550</name>
</gene>
<name>A0A0F9EW55_9ZZZZ</name>
<organism evidence="1">
    <name type="scientific">marine sediment metagenome</name>
    <dbReference type="NCBI Taxonomy" id="412755"/>
    <lineage>
        <taxon>unclassified sequences</taxon>
        <taxon>metagenomes</taxon>
        <taxon>ecological metagenomes</taxon>
    </lineage>
</organism>
<dbReference type="Pfam" id="PF05135">
    <property type="entry name" value="Phage_connect_1"/>
    <property type="match status" value="1"/>
</dbReference>
<accession>A0A0F9EW55</accession>
<dbReference type="AlphaFoldDB" id="A0A0F9EW55"/>
<protein>
    <submittedName>
        <fullName evidence="1">Uncharacterized protein</fullName>
    </submittedName>
</protein>
<evidence type="ECO:0000313" key="1">
    <source>
        <dbReference type="EMBL" id="KKL70476.1"/>
    </source>
</evidence>
<dbReference type="InterPro" id="IPR021146">
    <property type="entry name" value="Phage_gp6-like_head-tail"/>
</dbReference>
<reference evidence="1" key="1">
    <citation type="journal article" date="2015" name="Nature">
        <title>Complex archaea that bridge the gap between prokaryotes and eukaryotes.</title>
        <authorList>
            <person name="Spang A."/>
            <person name="Saw J.H."/>
            <person name="Jorgensen S.L."/>
            <person name="Zaremba-Niedzwiedzka K."/>
            <person name="Martijn J."/>
            <person name="Lind A.E."/>
            <person name="van Eijk R."/>
            <person name="Schleper C."/>
            <person name="Guy L."/>
            <person name="Ettema T.J."/>
        </authorList>
    </citation>
    <scope>NUCLEOTIDE SEQUENCE</scope>
</reference>
<comment type="caution">
    <text evidence="1">The sequence shown here is derived from an EMBL/GenBank/DDBJ whole genome shotgun (WGS) entry which is preliminary data.</text>
</comment>
<dbReference type="EMBL" id="LAZR01025883">
    <property type="protein sequence ID" value="KKL70476.1"/>
    <property type="molecule type" value="Genomic_DNA"/>
</dbReference>
<proteinExistence type="predicted"/>
<sequence length="227" mass="24349">MALATNALTTVAKVKIELGIAVLDTSQDSILEQYINVVSPAIEVYLNRPLAFVASVVELLRGPGDTSIFVSRTPVVTINSILVRTSALDATEFDLLTIEGFDNVGEIFRETGWPWSVQLGGGITSDPVPGSERKDITVDYDGGYILPKDAGAPPAGSSFSLPADLEQAAIDAVVNRFRNKGVDQSIVAEGLMSANVKYDRGAANRDAGSELPDLVQKALDKHKRWFD</sequence>